<feature type="compositionally biased region" description="Basic and acidic residues" evidence="1">
    <location>
        <begin position="87"/>
        <end position="99"/>
    </location>
</feature>
<dbReference type="Gene3D" id="2.60.40.150">
    <property type="entry name" value="C2 domain"/>
    <property type="match status" value="1"/>
</dbReference>
<dbReference type="SUPFAM" id="SSF49562">
    <property type="entry name" value="C2 domain (Calcium/lipid-binding domain, CaLB)"/>
    <property type="match status" value="1"/>
</dbReference>
<protein>
    <submittedName>
        <fullName evidence="5">Coiled-coil and C2 domain-containing protein 2A</fullName>
    </submittedName>
</protein>
<dbReference type="SMART" id="SM00239">
    <property type="entry name" value="C2"/>
    <property type="match status" value="1"/>
</dbReference>
<dbReference type="PANTHER" id="PTHR20837:SF0">
    <property type="entry name" value="COILED-COIL AND C2 DOMAIN-CONTAINING PROTEIN 2A"/>
    <property type="match status" value="1"/>
</dbReference>
<dbReference type="InterPro" id="IPR000008">
    <property type="entry name" value="C2_dom"/>
</dbReference>
<gene>
    <name evidence="5" type="primary">LOC108042636</name>
    <name evidence="3" type="synonym">108042636</name>
</gene>
<sequence length="1358" mass="156348">MFGVCFYFPKAINDRCCPEIVIMDAASPKRTVKKKRKTHTTRRYRKREQEVQNLLKETEGNISGQEFDSEALSLQFFHGNGDEVLQERDSPVQESAGKESDDDSGGELAVEPSDSPSQTFIQIDLQDPPLVWSQLFKQRHYYDESLLYRPSNTLHFQLHLSDSQLDDSQIRMLNRYQEQAKGESSKLSSDLIAQLSGGSPPKFLLDDRLYRTVCHKEFQGVFFAPMSAGEFQGLPTRRCLKLSLKQLRFSSHPQLLEEHRLAQQLEDLFDVYIQQKRQRICRKLREELEIARQVALKLLASAGEDQTAEVKRQLRLTGQLRQRYYSESAAQRNLLQRLLSEWAKLKELRRQQHFQCTRFQLGLRVVHPPDLEASYSAWKESFETDLAEVYREHLEVFYTRLRLWNEQKARSRKSEGQSKPPRKPQFDRVMAILRKDFDKAFKDPEEPFVEVIRLHADEAAARLSIPGGEQLPRARNYFLKIFLDGQFVGQSRSYRLEPDLQVCINECIGVLLERTLPESLNIWLYEKSTLTPKSRRLAQLSTPLLLSSKDDAVQEKLSFQTSSSTQLAGDVYLYYEYRSTEGWAEAHNLDDVQRLPDGLRQTLIPQKLCALPEASKELVSPRPPSGKTKKNVVPPLILAEQQLQFCAMEVLLGNRRFQLLHSRHQQRNLHTKQLRFVPALEYEISEEEQLPDGRGTVQLLEPGTYWNPIDLHKHRGRKFLQLLYEVIASQSARRAKALHTPLPLLLLAEDSDHSSATGWTALWRAICSVFQGQPTSLPREPSAWSGQQSGPDLFKHFSVSLHVVRATGVPVRSRHILNLNERRTSAGGDMSTSLFVTQTLMYSNVRPFVTLSYGQRLCRSRTAEGSNPTWNEQLQLQIHSQFGDLREDLKISMFDELIEQQYSDEASDLYQRVQCNWLGEFRVPINSLLASRKFEGCIELAMPKVLVGYKRPLIDSVTNMSADQYPEFKEAVHLWFYLSIEPSSGDLMPLQSSALACAEMPETQHFLGERRLELLQLLPQPQRYVEPLVCTAQGKRVCLTRLLEAVPLPPAVATGESALEASCRFVSLLSHFRSYDPCQGFRGVWLDNQTLLDSTWCSVKDLGVLLCNYMLSLGLECWLILGVACPHGECSFVLFRQPETAELFLVAPATGKRFQLQDVHCPLRRIFCVVGKQNIYFNIQTESRVSMTNFNLQDGACWFPVFSRRVPAPQSGVQKLDYMYKRSYELSQLQKHIERKIMKKISAWRATRKTIWNRAFQPRLQKILSDMEHLSTFSRGRYDEPVFSEQLEREYPNYRLYGFTLNFAYTNLAAISERIRTTCIHYNHDATAEFCVAVHLHAYANDVLSVWVFLLSMVPLVV</sequence>
<dbReference type="Proteomes" id="UP001652680">
    <property type="component" value="Unassembled WGS sequence"/>
</dbReference>
<dbReference type="InterPro" id="IPR028928">
    <property type="entry name" value="CC2D2AN-C2"/>
</dbReference>
<keyword evidence="4" id="KW-1185">Reference proteome</keyword>
<dbReference type="GO" id="GO:0035869">
    <property type="term" value="C:ciliary transition zone"/>
    <property type="evidence" value="ECO:0007669"/>
    <property type="project" value="TreeGrafter"/>
</dbReference>
<dbReference type="Pfam" id="PF24652">
    <property type="entry name" value="CEP76_C"/>
    <property type="match status" value="1"/>
</dbReference>
<accession>A0A6P4ENA5</accession>
<dbReference type="CDD" id="cd00030">
    <property type="entry name" value="C2"/>
    <property type="match status" value="1"/>
</dbReference>
<dbReference type="PROSITE" id="PS50004">
    <property type="entry name" value="C2"/>
    <property type="match status" value="1"/>
</dbReference>
<dbReference type="InterPro" id="IPR056288">
    <property type="entry name" value="CEP76_C"/>
</dbReference>
<dbReference type="InterPro" id="IPR035892">
    <property type="entry name" value="C2_domain_sf"/>
</dbReference>
<reference evidence="4" key="1">
    <citation type="journal article" date="2021" name="Elife">
        <title>Highly contiguous assemblies of 101 drosophilid genomes.</title>
        <authorList>
            <person name="Kim B.Y."/>
            <person name="Wang J.R."/>
            <person name="Miller D.E."/>
            <person name="Barmina O."/>
            <person name="Delaney E."/>
            <person name="Thompson A."/>
            <person name="Comeault A.A."/>
            <person name="Peede D."/>
            <person name="D'Agostino E.R."/>
            <person name="Pelaez J."/>
            <person name="Aguilar J.M."/>
            <person name="Haji D."/>
            <person name="Matsunaga T."/>
            <person name="Armstrong E.E."/>
            <person name="Zych M."/>
            <person name="Ogawa Y."/>
            <person name="Stamenkovic-Radak M."/>
            <person name="Jelic M."/>
            <person name="Veselinovic M.S."/>
            <person name="Tanaskovic M."/>
            <person name="Eric P."/>
            <person name="Gao J.J."/>
            <person name="Katoh T.K."/>
            <person name="Toda M.J."/>
            <person name="Watabe H."/>
            <person name="Watada M."/>
            <person name="Davis J.S."/>
            <person name="Moyle L.C."/>
            <person name="Manoli G."/>
            <person name="Bertolini E."/>
            <person name="Kostal V."/>
            <person name="Hawley R.S."/>
            <person name="Takahashi A."/>
            <person name="Jones C.D."/>
            <person name="Price D.K."/>
            <person name="Whiteman N."/>
            <person name="Kopp A."/>
            <person name="Matute D.R."/>
            <person name="Petrov D.A."/>
        </authorList>
    </citation>
    <scope>NUCLEOTIDE SEQUENCE [LARGE SCALE GENOMIC DNA]</scope>
</reference>
<dbReference type="Pfam" id="PF00168">
    <property type="entry name" value="C2"/>
    <property type="match status" value="1"/>
</dbReference>
<dbReference type="GO" id="GO:1905515">
    <property type="term" value="P:non-motile cilium assembly"/>
    <property type="evidence" value="ECO:0007669"/>
    <property type="project" value="TreeGrafter"/>
</dbReference>
<reference evidence="5" key="2">
    <citation type="submission" date="2025-04" db="UniProtKB">
        <authorList>
            <consortium name="RefSeq"/>
        </authorList>
    </citation>
    <scope>IDENTIFICATION</scope>
</reference>
<dbReference type="RefSeq" id="XP_016976513.1">
    <property type="nucleotide sequence ID" value="XM_017121024.1"/>
</dbReference>
<feature type="domain" description="C2" evidence="2">
    <location>
        <begin position="778"/>
        <end position="938"/>
    </location>
</feature>
<proteinExistence type="predicted"/>
<evidence type="ECO:0000313" key="3">
    <source>
        <dbReference type="EnsemblMetazoa" id="XP_016976513.1"/>
    </source>
</evidence>
<dbReference type="Pfam" id="PF24656">
    <property type="entry name" value="CEPT76_peptidase"/>
    <property type="match status" value="1"/>
</dbReference>
<evidence type="ECO:0000313" key="5">
    <source>
        <dbReference type="RefSeq" id="XP_016976513.1"/>
    </source>
</evidence>
<dbReference type="InterPro" id="IPR056290">
    <property type="entry name" value="CEPT76/DRC7_peptidase-like_dom"/>
</dbReference>
<dbReference type="PANTHER" id="PTHR20837">
    <property type="entry name" value="CENTROSOMAL PROTEIN-RELATED"/>
    <property type="match status" value="1"/>
</dbReference>
<dbReference type="CTD" id="57545"/>
<dbReference type="GeneID" id="108042636"/>
<evidence type="ECO:0000259" key="2">
    <source>
        <dbReference type="PROSITE" id="PS50004"/>
    </source>
</evidence>
<dbReference type="Pfam" id="PF15625">
    <property type="entry name" value="CC2D2AN-C2"/>
    <property type="match status" value="1"/>
</dbReference>
<dbReference type="OrthoDB" id="2162143at2759"/>
<evidence type="ECO:0000313" key="4">
    <source>
        <dbReference type="Proteomes" id="UP001652680"/>
    </source>
</evidence>
<organism evidence="5">
    <name type="scientific">Drosophila rhopaloa</name>
    <name type="common">Fruit fly</name>
    <dbReference type="NCBI Taxonomy" id="1041015"/>
    <lineage>
        <taxon>Eukaryota</taxon>
        <taxon>Metazoa</taxon>
        <taxon>Ecdysozoa</taxon>
        <taxon>Arthropoda</taxon>
        <taxon>Hexapoda</taxon>
        <taxon>Insecta</taxon>
        <taxon>Pterygota</taxon>
        <taxon>Neoptera</taxon>
        <taxon>Endopterygota</taxon>
        <taxon>Diptera</taxon>
        <taxon>Brachycera</taxon>
        <taxon>Muscomorpha</taxon>
        <taxon>Ephydroidea</taxon>
        <taxon>Drosophilidae</taxon>
        <taxon>Drosophila</taxon>
        <taxon>Sophophora</taxon>
    </lineage>
</organism>
<feature type="region of interest" description="Disordered" evidence="1">
    <location>
        <begin position="87"/>
        <end position="116"/>
    </location>
</feature>
<dbReference type="GO" id="GO:1904491">
    <property type="term" value="P:protein localization to ciliary transition zone"/>
    <property type="evidence" value="ECO:0007669"/>
    <property type="project" value="TreeGrafter"/>
</dbReference>
<evidence type="ECO:0000256" key="1">
    <source>
        <dbReference type="SAM" id="MobiDB-lite"/>
    </source>
</evidence>
<name>A0A6P4ENA5_DRORH</name>
<reference evidence="3" key="3">
    <citation type="submission" date="2025-05" db="UniProtKB">
        <authorList>
            <consortium name="EnsemblMetazoa"/>
        </authorList>
    </citation>
    <scope>IDENTIFICATION</scope>
</reference>
<dbReference type="EnsemblMetazoa" id="XM_017121024.2">
    <property type="protein sequence ID" value="XP_016976513.1"/>
    <property type="gene ID" value="LOC108042636"/>
</dbReference>
<dbReference type="InterPro" id="IPR052434">
    <property type="entry name" value="Tectonic-like_complex_comp"/>
</dbReference>